<feature type="compositionally biased region" description="Low complexity" evidence="6">
    <location>
        <begin position="270"/>
        <end position="309"/>
    </location>
</feature>
<keyword evidence="4 9" id="KW-0418">Kinase</keyword>
<feature type="domain" description="Protein kinase" evidence="7">
    <location>
        <begin position="1"/>
        <end position="250"/>
    </location>
</feature>
<keyword evidence="1" id="KW-0723">Serine/threonine-protein kinase</keyword>
<dbReference type="InterPro" id="IPR011009">
    <property type="entry name" value="Kinase-like_dom_sf"/>
</dbReference>
<dbReference type="RefSeq" id="XP_027203842.1">
    <property type="nucleotide sequence ID" value="XM_027348041.1"/>
</dbReference>
<protein>
    <submittedName>
        <fullName evidence="9">Probable serine/threonine-protein kinase DDB_G0277165</fullName>
    </submittedName>
</protein>
<evidence type="ECO:0000313" key="9">
    <source>
        <dbReference type="RefSeq" id="XP_027203842.1"/>
    </source>
</evidence>
<dbReference type="PANTHER" id="PTHR24345:SF0">
    <property type="entry name" value="CELL CYCLE SERINE_THREONINE-PROTEIN KINASE CDC5_MSD2"/>
    <property type="match status" value="1"/>
</dbReference>
<feature type="region of interest" description="Disordered" evidence="6">
    <location>
        <begin position="264"/>
        <end position="325"/>
    </location>
</feature>
<dbReference type="SMART" id="SM00220">
    <property type="entry name" value="S_TKc"/>
    <property type="match status" value="1"/>
</dbReference>
<evidence type="ECO:0000256" key="2">
    <source>
        <dbReference type="ARBA" id="ARBA00022679"/>
    </source>
</evidence>
<dbReference type="PROSITE" id="PS00108">
    <property type="entry name" value="PROTEIN_KINASE_ST"/>
    <property type="match status" value="1"/>
</dbReference>
<keyword evidence="2" id="KW-0808">Transferase</keyword>
<evidence type="ECO:0000256" key="4">
    <source>
        <dbReference type="ARBA" id="ARBA00022777"/>
    </source>
</evidence>
<dbReference type="Gene3D" id="1.10.510.10">
    <property type="entry name" value="Transferase(Phosphotransferase) domain 1"/>
    <property type="match status" value="1"/>
</dbReference>
<evidence type="ECO:0000256" key="5">
    <source>
        <dbReference type="ARBA" id="ARBA00022840"/>
    </source>
</evidence>
<proteinExistence type="predicted"/>
<dbReference type="SUPFAM" id="SSF56112">
    <property type="entry name" value="Protein kinase-like (PK-like)"/>
    <property type="match status" value="1"/>
</dbReference>
<dbReference type="OMA" id="TNINERW"/>
<name>A0A6P6YEY9_DERPT</name>
<sequence>MNLNETNRIWVTKCLKHEMFISKLLQHPNIVRTYDYFKTNTYAVIIMEYYSNGSIRLEMDRQNHPYDTGEAGRLFTGLITGLQYMHSKNIAHRDLKLDNFFLDNNRQPLIGDFGFAAIGIKQGRLIIEHLIRQTRCGSDGYMAPEIAKITKINDDEQQQQQQFQYNAKKADVYSMGVCLYEMLHQKLPNIDMTTTTNSNTSLKSSSLKSLSFATNINERWQNLIKSMLNQEPNERPTVEMISYQISTPLFRIMTMVQSTIIKKRSDTNINNDNNQNNNNNNKTSNQQQQPKQQQQKSNQQQQAKQQQQPKPKKQQKHSMDKKRAI</sequence>
<dbReference type="PROSITE" id="PS50011">
    <property type="entry name" value="PROTEIN_KINASE_DOM"/>
    <property type="match status" value="1"/>
</dbReference>
<accession>A0A6P6YEY9</accession>
<organism evidence="8 9">
    <name type="scientific">Dermatophagoides pteronyssinus</name>
    <name type="common">European house dust mite</name>
    <dbReference type="NCBI Taxonomy" id="6956"/>
    <lineage>
        <taxon>Eukaryota</taxon>
        <taxon>Metazoa</taxon>
        <taxon>Ecdysozoa</taxon>
        <taxon>Arthropoda</taxon>
        <taxon>Chelicerata</taxon>
        <taxon>Arachnida</taxon>
        <taxon>Acari</taxon>
        <taxon>Acariformes</taxon>
        <taxon>Sarcoptiformes</taxon>
        <taxon>Astigmata</taxon>
        <taxon>Psoroptidia</taxon>
        <taxon>Analgoidea</taxon>
        <taxon>Pyroglyphidae</taxon>
        <taxon>Dermatophagoidinae</taxon>
        <taxon>Dermatophagoides</taxon>
    </lineage>
</organism>
<evidence type="ECO:0000259" key="7">
    <source>
        <dbReference type="PROSITE" id="PS50011"/>
    </source>
</evidence>
<dbReference type="OrthoDB" id="68483at2759"/>
<gene>
    <name evidence="9" type="primary">LOC113797628</name>
</gene>
<dbReference type="Proteomes" id="UP000515146">
    <property type="component" value="Unplaced"/>
</dbReference>
<dbReference type="PANTHER" id="PTHR24345">
    <property type="entry name" value="SERINE/THREONINE-PROTEIN KINASE PLK"/>
    <property type="match status" value="1"/>
</dbReference>
<dbReference type="KEGG" id="dpte:113797628"/>
<dbReference type="GO" id="GO:0005524">
    <property type="term" value="F:ATP binding"/>
    <property type="evidence" value="ECO:0007669"/>
    <property type="project" value="UniProtKB-KW"/>
</dbReference>
<reference evidence="9" key="1">
    <citation type="submission" date="2025-08" db="UniProtKB">
        <authorList>
            <consortium name="RefSeq"/>
        </authorList>
    </citation>
    <scope>IDENTIFICATION</scope>
    <source>
        <strain evidence="9">Airmid</strain>
    </source>
</reference>
<keyword evidence="8" id="KW-1185">Reference proteome</keyword>
<dbReference type="InParanoid" id="A0A6P6YEY9"/>
<dbReference type="GO" id="GO:0005634">
    <property type="term" value="C:nucleus"/>
    <property type="evidence" value="ECO:0007669"/>
    <property type="project" value="TreeGrafter"/>
</dbReference>
<evidence type="ECO:0000313" key="8">
    <source>
        <dbReference type="Proteomes" id="UP000515146"/>
    </source>
</evidence>
<evidence type="ECO:0000256" key="3">
    <source>
        <dbReference type="ARBA" id="ARBA00022741"/>
    </source>
</evidence>
<dbReference type="GO" id="GO:0004674">
    <property type="term" value="F:protein serine/threonine kinase activity"/>
    <property type="evidence" value="ECO:0007669"/>
    <property type="project" value="UniProtKB-KW"/>
</dbReference>
<dbReference type="InterPro" id="IPR000719">
    <property type="entry name" value="Prot_kinase_dom"/>
</dbReference>
<dbReference type="InterPro" id="IPR008271">
    <property type="entry name" value="Ser/Thr_kinase_AS"/>
</dbReference>
<dbReference type="AlphaFoldDB" id="A0A6P6YEY9"/>
<keyword evidence="5" id="KW-0067">ATP-binding</keyword>
<evidence type="ECO:0000256" key="6">
    <source>
        <dbReference type="SAM" id="MobiDB-lite"/>
    </source>
</evidence>
<keyword evidence="3" id="KW-0547">Nucleotide-binding</keyword>
<evidence type="ECO:0000256" key="1">
    <source>
        <dbReference type="ARBA" id="ARBA00022527"/>
    </source>
</evidence>
<dbReference type="Pfam" id="PF00069">
    <property type="entry name" value="Pkinase"/>
    <property type="match status" value="1"/>
</dbReference>